<dbReference type="Pfam" id="PF07943">
    <property type="entry name" value="PBP5_C"/>
    <property type="match status" value="1"/>
</dbReference>
<evidence type="ECO:0000313" key="16">
    <source>
        <dbReference type="EMBL" id="MBC5629831.1"/>
    </source>
</evidence>
<dbReference type="InterPro" id="IPR001967">
    <property type="entry name" value="Peptidase_S11_N"/>
</dbReference>
<evidence type="ECO:0000256" key="11">
    <source>
        <dbReference type="ARBA" id="ARBA00023316"/>
    </source>
</evidence>
<comment type="pathway">
    <text evidence="2">Cell wall biogenesis; peptidoglycan biosynthesis.</text>
</comment>
<keyword evidence="14" id="KW-1133">Transmembrane helix</keyword>
<feature type="transmembrane region" description="Helical" evidence="14">
    <location>
        <begin position="389"/>
        <end position="407"/>
    </location>
</feature>
<sequence length="427" mass="48044">MKKLITKLLPLLFICTILITNITSINTHAVPLLEAQGVVLMDGKSGEVLYSQNADVQYEPASITKVMTAIVVLENTKLDDKVTIGTNPPLVDGSAIGIREGEVYTVEELLIAMLLESANDCAEALAEFVAGSNAEFGKLMTERAKELGCTNTIFKNPSGLHEEGHLTTANDMAKIMRFALNFDDFCRISRIISYKYVNHPYSDGTEKWATNRNNCYVDWSQWYYENIYCGKTGWTPEANHTYVATAVKDEEVLVASFLNAYNKDTQYTSVGQLFDWGFENFDSVKLFNKGDVVGEYQISDNTSIPLVTNKDIYYTLSAGQDPNVTTAFNYADKDYSESSIKKGDVLFNATLIVNGEKYTTLELLSGIDREYTAKIKIENTFNKLISNKIVIAVIVILIISLAIYLYIRKRKINKKRDFMRKKYNLNI</sequence>
<accession>A0ABR7DEJ9</accession>
<evidence type="ECO:0000256" key="13">
    <source>
        <dbReference type="RuleBase" id="RU004016"/>
    </source>
</evidence>
<dbReference type="InterPro" id="IPR037167">
    <property type="entry name" value="Peptidase_S11_C_sf"/>
</dbReference>
<dbReference type="PANTHER" id="PTHR21581:SF6">
    <property type="entry name" value="TRAFFICKING PROTEIN PARTICLE COMPLEX SUBUNIT 12"/>
    <property type="match status" value="1"/>
</dbReference>
<keyword evidence="7" id="KW-0732">Signal</keyword>
<evidence type="ECO:0000256" key="12">
    <source>
        <dbReference type="ARBA" id="ARBA00034000"/>
    </source>
</evidence>
<dbReference type="Gene3D" id="2.60.410.10">
    <property type="entry name" value="D-Ala-D-Ala carboxypeptidase, C-terminal domain"/>
    <property type="match status" value="1"/>
</dbReference>
<keyword evidence="10" id="KW-0573">Peptidoglycan synthesis</keyword>
<dbReference type="InterPro" id="IPR012338">
    <property type="entry name" value="Beta-lactam/transpept-like"/>
</dbReference>
<proteinExistence type="inferred from homology"/>
<dbReference type="InterPro" id="IPR015956">
    <property type="entry name" value="Peniciliin-bd_prot_C_sf"/>
</dbReference>
<keyword evidence="6" id="KW-0645">Protease</keyword>
<comment type="caution">
    <text evidence="16">The sequence shown here is derived from an EMBL/GenBank/DDBJ whole genome shotgun (WGS) entry which is preliminary data.</text>
</comment>
<evidence type="ECO:0000256" key="9">
    <source>
        <dbReference type="ARBA" id="ARBA00022960"/>
    </source>
</evidence>
<evidence type="ECO:0000256" key="5">
    <source>
        <dbReference type="ARBA" id="ARBA00022645"/>
    </source>
</evidence>
<dbReference type="InterPro" id="IPR018044">
    <property type="entry name" value="Peptidase_S11"/>
</dbReference>
<keyword evidence="17" id="KW-1185">Reference proteome</keyword>
<dbReference type="InterPro" id="IPR012907">
    <property type="entry name" value="Peptidase_S11_C"/>
</dbReference>
<dbReference type="RefSeq" id="WP_186860417.1">
    <property type="nucleotide sequence ID" value="NZ_JACOOO010000030.1"/>
</dbReference>
<keyword evidence="8" id="KW-0378">Hydrolase</keyword>
<evidence type="ECO:0000256" key="14">
    <source>
        <dbReference type="SAM" id="Phobius"/>
    </source>
</evidence>
<organism evidence="16 17">
    <name type="scientific">Clostridium hominis</name>
    <dbReference type="NCBI Taxonomy" id="2763036"/>
    <lineage>
        <taxon>Bacteria</taxon>
        <taxon>Bacillati</taxon>
        <taxon>Bacillota</taxon>
        <taxon>Clostridia</taxon>
        <taxon>Eubacteriales</taxon>
        <taxon>Clostridiaceae</taxon>
        <taxon>Clostridium</taxon>
    </lineage>
</organism>
<dbReference type="Proteomes" id="UP000596929">
    <property type="component" value="Unassembled WGS sequence"/>
</dbReference>
<evidence type="ECO:0000256" key="7">
    <source>
        <dbReference type="ARBA" id="ARBA00022729"/>
    </source>
</evidence>
<name>A0ABR7DEJ9_9CLOT</name>
<keyword evidence="14" id="KW-0472">Membrane</keyword>
<feature type="domain" description="Peptidase S11 D-Ala-D-Ala carboxypeptidase A C-terminal" evidence="15">
    <location>
        <begin position="281"/>
        <end position="371"/>
    </location>
</feature>
<comment type="similarity">
    <text evidence="3 13">Belongs to the peptidase S11 family.</text>
</comment>
<evidence type="ECO:0000256" key="10">
    <source>
        <dbReference type="ARBA" id="ARBA00022984"/>
    </source>
</evidence>
<dbReference type="Pfam" id="PF00768">
    <property type="entry name" value="Peptidase_S11"/>
    <property type="match status" value="1"/>
</dbReference>
<evidence type="ECO:0000256" key="8">
    <source>
        <dbReference type="ARBA" id="ARBA00022801"/>
    </source>
</evidence>
<protein>
    <recommendedName>
        <fullName evidence="4">serine-type D-Ala-D-Ala carboxypeptidase</fullName>
        <ecNumber evidence="4">3.4.16.4</ecNumber>
    </recommendedName>
</protein>
<gene>
    <name evidence="16" type="ORF">H8S20_13155</name>
</gene>
<comment type="catalytic activity">
    <reaction evidence="12">
        <text>Preferential cleavage: (Ac)2-L-Lys-D-Ala-|-D-Ala. Also transpeptidation of peptidyl-alanyl moieties that are N-acyl substituents of D-alanine.</text>
        <dbReference type="EC" id="3.4.16.4"/>
    </reaction>
</comment>
<dbReference type="GO" id="GO:0004180">
    <property type="term" value="F:carboxypeptidase activity"/>
    <property type="evidence" value="ECO:0007669"/>
    <property type="project" value="UniProtKB-KW"/>
</dbReference>
<dbReference type="PRINTS" id="PR00725">
    <property type="entry name" value="DADACBPTASE1"/>
</dbReference>
<comment type="function">
    <text evidence="1">Removes C-terminal D-alanyl residues from sugar-peptide cell wall precursors.</text>
</comment>
<dbReference type="Gene3D" id="3.40.710.10">
    <property type="entry name" value="DD-peptidase/beta-lactamase superfamily"/>
    <property type="match status" value="1"/>
</dbReference>
<keyword evidence="5 16" id="KW-0121">Carboxypeptidase</keyword>
<dbReference type="SUPFAM" id="SSF56601">
    <property type="entry name" value="beta-lactamase/transpeptidase-like"/>
    <property type="match status" value="1"/>
</dbReference>
<keyword evidence="9" id="KW-0133">Cell shape</keyword>
<evidence type="ECO:0000313" key="17">
    <source>
        <dbReference type="Proteomes" id="UP000596929"/>
    </source>
</evidence>
<dbReference type="SMART" id="SM00936">
    <property type="entry name" value="PBP5_C"/>
    <property type="match status" value="1"/>
</dbReference>
<evidence type="ECO:0000256" key="1">
    <source>
        <dbReference type="ARBA" id="ARBA00003217"/>
    </source>
</evidence>
<dbReference type="PANTHER" id="PTHR21581">
    <property type="entry name" value="D-ALANYL-D-ALANINE CARBOXYPEPTIDASE"/>
    <property type="match status" value="1"/>
</dbReference>
<evidence type="ECO:0000256" key="2">
    <source>
        <dbReference type="ARBA" id="ARBA00004752"/>
    </source>
</evidence>
<keyword evidence="11" id="KW-0961">Cell wall biogenesis/degradation</keyword>
<keyword evidence="14" id="KW-0812">Transmembrane</keyword>
<evidence type="ECO:0000259" key="15">
    <source>
        <dbReference type="SMART" id="SM00936"/>
    </source>
</evidence>
<evidence type="ECO:0000256" key="3">
    <source>
        <dbReference type="ARBA" id="ARBA00007164"/>
    </source>
</evidence>
<evidence type="ECO:0000256" key="4">
    <source>
        <dbReference type="ARBA" id="ARBA00012448"/>
    </source>
</evidence>
<evidence type="ECO:0000256" key="6">
    <source>
        <dbReference type="ARBA" id="ARBA00022670"/>
    </source>
</evidence>
<dbReference type="EC" id="3.4.16.4" evidence="4"/>
<dbReference type="EMBL" id="JACOOO010000030">
    <property type="protein sequence ID" value="MBC5629831.1"/>
    <property type="molecule type" value="Genomic_DNA"/>
</dbReference>
<reference evidence="16 17" key="1">
    <citation type="submission" date="2020-08" db="EMBL/GenBank/DDBJ databases">
        <title>Genome public.</title>
        <authorList>
            <person name="Liu C."/>
            <person name="Sun Q."/>
        </authorList>
    </citation>
    <scope>NUCLEOTIDE SEQUENCE [LARGE SCALE GENOMIC DNA]</scope>
    <source>
        <strain evidence="16 17">NSJ-6</strain>
    </source>
</reference>
<dbReference type="SUPFAM" id="SSF69189">
    <property type="entry name" value="Penicillin-binding protein associated domain"/>
    <property type="match status" value="1"/>
</dbReference>